<reference evidence="1" key="1">
    <citation type="submission" date="2023-03" db="EMBL/GenBank/DDBJ databases">
        <title>Chromosome-scale reference genome and RAD-based genetic map of yellow starthistle (Centaurea solstitialis) reveal putative structural variation and QTLs associated with invader traits.</title>
        <authorList>
            <person name="Reatini B."/>
            <person name="Cang F.A."/>
            <person name="Jiang Q."/>
            <person name="Mckibben M.T.W."/>
            <person name="Barker M.S."/>
            <person name="Rieseberg L.H."/>
            <person name="Dlugosch K.M."/>
        </authorList>
    </citation>
    <scope>NUCLEOTIDE SEQUENCE</scope>
    <source>
        <strain evidence="1">CAN-66</strain>
        <tissue evidence="1">Leaf</tissue>
    </source>
</reference>
<proteinExistence type="predicted"/>
<sequence>MEGESLPDTYSRFNTLISNCKRYGVIRSPEDNNSLFLGSLDFDYHKFNDYKRKPQSDLNRLKPDVQLFSIAGIKNNLEAPIF</sequence>
<keyword evidence="2" id="KW-1185">Reference proteome</keyword>
<protein>
    <submittedName>
        <fullName evidence="1">Uncharacterized protein</fullName>
    </submittedName>
</protein>
<dbReference type="EMBL" id="JARYMX010000006">
    <property type="protein sequence ID" value="KAJ9545623.1"/>
    <property type="molecule type" value="Genomic_DNA"/>
</dbReference>
<accession>A0AA38SNI0</accession>
<dbReference type="Proteomes" id="UP001172457">
    <property type="component" value="Chromosome 6"/>
</dbReference>
<comment type="caution">
    <text evidence="1">The sequence shown here is derived from an EMBL/GenBank/DDBJ whole genome shotgun (WGS) entry which is preliminary data.</text>
</comment>
<evidence type="ECO:0000313" key="2">
    <source>
        <dbReference type="Proteomes" id="UP001172457"/>
    </source>
</evidence>
<evidence type="ECO:0000313" key="1">
    <source>
        <dbReference type="EMBL" id="KAJ9545623.1"/>
    </source>
</evidence>
<gene>
    <name evidence="1" type="ORF">OSB04_025330</name>
</gene>
<name>A0AA38SNI0_9ASTR</name>
<dbReference type="AlphaFoldDB" id="A0AA38SNI0"/>
<organism evidence="1 2">
    <name type="scientific">Centaurea solstitialis</name>
    <name type="common">yellow star-thistle</name>
    <dbReference type="NCBI Taxonomy" id="347529"/>
    <lineage>
        <taxon>Eukaryota</taxon>
        <taxon>Viridiplantae</taxon>
        <taxon>Streptophyta</taxon>
        <taxon>Embryophyta</taxon>
        <taxon>Tracheophyta</taxon>
        <taxon>Spermatophyta</taxon>
        <taxon>Magnoliopsida</taxon>
        <taxon>eudicotyledons</taxon>
        <taxon>Gunneridae</taxon>
        <taxon>Pentapetalae</taxon>
        <taxon>asterids</taxon>
        <taxon>campanulids</taxon>
        <taxon>Asterales</taxon>
        <taxon>Asteraceae</taxon>
        <taxon>Carduoideae</taxon>
        <taxon>Cardueae</taxon>
        <taxon>Centaureinae</taxon>
        <taxon>Centaurea</taxon>
    </lineage>
</organism>